<evidence type="ECO:0008006" key="4">
    <source>
        <dbReference type="Google" id="ProtNLM"/>
    </source>
</evidence>
<feature type="transmembrane region" description="Helical" evidence="1">
    <location>
        <begin position="105"/>
        <end position="128"/>
    </location>
</feature>
<feature type="transmembrane region" description="Helical" evidence="1">
    <location>
        <begin position="12"/>
        <end position="37"/>
    </location>
</feature>
<dbReference type="Proteomes" id="UP000319219">
    <property type="component" value="Unassembled WGS sequence"/>
</dbReference>
<organism evidence="2 3">
    <name type="scientific">Paenibacillus ottowii</name>
    <dbReference type="NCBI Taxonomy" id="2315729"/>
    <lineage>
        <taxon>Bacteria</taxon>
        <taxon>Bacillati</taxon>
        <taxon>Bacillota</taxon>
        <taxon>Bacilli</taxon>
        <taxon>Bacillales</taxon>
        <taxon>Paenibacillaceae</taxon>
        <taxon>Paenibacillus</taxon>
    </lineage>
</organism>
<keyword evidence="1" id="KW-0472">Membrane</keyword>
<evidence type="ECO:0000313" key="2">
    <source>
        <dbReference type="EMBL" id="TQR97362.1"/>
    </source>
</evidence>
<keyword evidence="1" id="KW-0812">Transmembrane</keyword>
<feature type="transmembrane region" description="Helical" evidence="1">
    <location>
        <begin position="77"/>
        <end position="99"/>
    </location>
</feature>
<protein>
    <recommendedName>
        <fullName evidence="4">DUF2975 domain-containing protein</fullName>
    </recommendedName>
</protein>
<proteinExistence type="predicted"/>
<evidence type="ECO:0000313" key="3">
    <source>
        <dbReference type="Proteomes" id="UP000319219"/>
    </source>
</evidence>
<comment type="caution">
    <text evidence="2">The sequence shown here is derived from an EMBL/GenBank/DDBJ whole genome shotgun (WGS) entry which is preliminary data.</text>
</comment>
<evidence type="ECO:0000256" key="1">
    <source>
        <dbReference type="SAM" id="Phobius"/>
    </source>
</evidence>
<keyword evidence="3" id="KW-1185">Reference proteome</keyword>
<dbReference type="RefSeq" id="WP_142613875.1">
    <property type="nucleotide sequence ID" value="NZ_VIJZ01000008.1"/>
</dbReference>
<reference evidence="2 3" key="1">
    <citation type="submission" date="2019-07" db="EMBL/GenBank/DDBJ databases">
        <title>Paenibacillus ottowii sp. nov. isolated from a fermentation system processing bovine manure.</title>
        <authorList>
            <person name="Velazquez L.F."/>
            <person name="Rajbanshi S."/>
            <person name="Guan S."/>
            <person name="Hinchee M."/>
            <person name="Welsh A."/>
        </authorList>
    </citation>
    <scope>NUCLEOTIDE SEQUENCE [LARGE SCALE GENOMIC DNA]</scope>
    <source>
        <strain evidence="2 3">MS2379</strain>
    </source>
</reference>
<dbReference type="EMBL" id="VIJZ01000008">
    <property type="protein sequence ID" value="TQR97362.1"/>
    <property type="molecule type" value="Genomic_DNA"/>
</dbReference>
<sequence>MFEKMPNWLRWVLFIPVVPAAAALYIYFVNISFIHLLNRLELPMLTYIIERIFYNLFGICFCLTVSINMIPKGKIVLSSVYLGITLLAIGMSIAFSLLIPSEEYAVWQVIYESILSVLAALISLIMALSERKITVESINENNVNQ</sequence>
<keyword evidence="1" id="KW-1133">Transmembrane helix</keyword>
<name>A0ABY3B107_9BACL</name>
<feature type="transmembrane region" description="Helical" evidence="1">
    <location>
        <begin position="52"/>
        <end position="70"/>
    </location>
</feature>
<gene>
    <name evidence="2" type="ORF">FKV70_19205</name>
</gene>
<accession>A0ABY3B107</accession>